<proteinExistence type="predicted"/>
<name>A0A9N8ZX98_9GLOM</name>
<keyword evidence="3" id="KW-1185">Reference proteome</keyword>
<dbReference type="OrthoDB" id="2321935at2759"/>
<evidence type="ECO:0000313" key="3">
    <source>
        <dbReference type="Proteomes" id="UP000789831"/>
    </source>
</evidence>
<comment type="caution">
    <text evidence="2">The sequence shown here is derived from an EMBL/GenBank/DDBJ whole genome shotgun (WGS) entry which is preliminary data.</text>
</comment>
<evidence type="ECO:0000313" key="2">
    <source>
        <dbReference type="EMBL" id="CAG8509604.1"/>
    </source>
</evidence>
<protein>
    <submittedName>
        <fullName evidence="2">11575_t:CDS:1</fullName>
    </submittedName>
</protein>
<sequence length="113" mass="12467">MNKHRAQHKEAQGQCDTGPCSKKAADGVVNEKPESEGVSKCKAGPNEEVDVVCQAFIAKVPYNVLDEAIKEAIQSQGLIHSRNQEARAAGQQPYHQLSFRSRKAPRQTITIRK</sequence>
<reference evidence="2" key="1">
    <citation type="submission" date="2021-06" db="EMBL/GenBank/DDBJ databases">
        <authorList>
            <person name="Kallberg Y."/>
            <person name="Tangrot J."/>
            <person name="Rosling A."/>
        </authorList>
    </citation>
    <scope>NUCLEOTIDE SEQUENCE</scope>
    <source>
        <strain evidence="2">MT106</strain>
    </source>
</reference>
<dbReference type="AlphaFoldDB" id="A0A9N8ZX98"/>
<feature type="compositionally biased region" description="Basic and acidic residues" evidence="1">
    <location>
        <begin position="23"/>
        <end position="39"/>
    </location>
</feature>
<evidence type="ECO:0000256" key="1">
    <source>
        <dbReference type="SAM" id="MobiDB-lite"/>
    </source>
</evidence>
<gene>
    <name evidence="2" type="ORF">AGERDE_LOCUS4671</name>
</gene>
<feature type="compositionally biased region" description="Basic residues" evidence="1">
    <location>
        <begin position="100"/>
        <end position="113"/>
    </location>
</feature>
<feature type="region of interest" description="Disordered" evidence="1">
    <location>
        <begin position="84"/>
        <end position="113"/>
    </location>
</feature>
<dbReference type="Proteomes" id="UP000789831">
    <property type="component" value="Unassembled WGS sequence"/>
</dbReference>
<accession>A0A9N8ZX98</accession>
<organism evidence="2 3">
    <name type="scientific">Ambispora gerdemannii</name>
    <dbReference type="NCBI Taxonomy" id="144530"/>
    <lineage>
        <taxon>Eukaryota</taxon>
        <taxon>Fungi</taxon>
        <taxon>Fungi incertae sedis</taxon>
        <taxon>Mucoromycota</taxon>
        <taxon>Glomeromycotina</taxon>
        <taxon>Glomeromycetes</taxon>
        <taxon>Archaeosporales</taxon>
        <taxon>Ambisporaceae</taxon>
        <taxon>Ambispora</taxon>
    </lineage>
</organism>
<feature type="region of interest" description="Disordered" evidence="1">
    <location>
        <begin position="1"/>
        <end position="41"/>
    </location>
</feature>
<dbReference type="EMBL" id="CAJVPL010000558">
    <property type="protein sequence ID" value="CAG8509604.1"/>
    <property type="molecule type" value="Genomic_DNA"/>
</dbReference>